<proteinExistence type="predicted"/>
<reference evidence="3" key="1">
    <citation type="journal article" date="2011" name="Proc. Natl. Acad. Sci. U.S.A.">
        <title>Obligate biotrophy features unraveled by the genomic analysis of rust fungi.</title>
        <authorList>
            <person name="Duplessis S."/>
            <person name="Cuomo C.A."/>
            <person name="Lin Y.-C."/>
            <person name="Aerts A."/>
            <person name="Tisserant E."/>
            <person name="Veneault-Fourrey C."/>
            <person name="Joly D.L."/>
            <person name="Hacquard S."/>
            <person name="Amselem J."/>
            <person name="Cantarel B.L."/>
            <person name="Chiu R."/>
            <person name="Coutinho P.M."/>
            <person name="Feau N."/>
            <person name="Field M."/>
            <person name="Frey P."/>
            <person name="Gelhaye E."/>
            <person name="Goldberg J."/>
            <person name="Grabherr M.G."/>
            <person name="Kodira C.D."/>
            <person name="Kohler A."/>
            <person name="Kuees U."/>
            <person name="Lindquist E.A."/>
            <person name="Lucas S.M."/>
            <person name="Mago R."/>
            <person name="Mauceli E."/>
            <person name="Morin E."/>
            <person name="Murat C."/>
            <person name="Pangilinan J.L."/>
            <person name="Park R."/>
            <person name="Pearson M."/>
            <person name="Quesneville H."/>
            <person name="Rouhier N."/>
            <person name="Sakthikumar S."/>
            <person name="Salamov A.A."/>
            <person name="Schmutz J."/>
            <person name="Selles B."/>
            <person name="Shapiro H."/>
            <person name="Tanguay P."/>
            <person name="Tuskan G.A."/>
            <person name="Henrissat B."/>
            <person name="Van de Peer Y."/>
            <person name="Rouze P."/>
            <person name="Ellis J.G."/>
            <person name="Dodds P.N."/>
            <person name="Schein J.E."/>
            <person name="Zhong S."/>
            <person name="Hamelin R.C."/>
            <person name="Grigoriev I.V."/>
            <person name="Szabo L.J."/>
            <person name="Martin F."/>
        </authorList>
    </citation>
    <scope>NUCLEOTIDE SEQUENCE [LARGE SCALE GENOMIC DNA]</scope>
    <source>
        <strain evidence="3">98AG31 / pathotype 3-4-7</strain>
    </source>
</reference>
<feature type="region of interest" description="Disordered" evidence="1">
    <location>
        <begin position="1"/>
        <end position="48"/>
    </location>
</feature>
<dbReference type="RefSeq" id="XP_007417030.1">
    <property type="nucleotide sequence ID" value="XM_007416968.1"/>
</dbReference>
<dbReference type="HOGENOM" id="CLU_1434733_0_0_1"/>
<evidence type="ECO:0000313" key="2">
    <source>
        <dbReference type="EMBL" id="EGF99726.1"/>
    </source>
</evidence>
<organism evidence="3">
    <name type="scientific">Melampsora larici-populina (strain 98AG31 / pathotype 3-4-7)</name>
    <name type="common">Poplar leaf rust fungus</name>
    <dbReference type="NCBI Taxonomy" id="747676"/>
    <lineage>
        <taxon>Eukaryota</taxon>
        <taxon>Fungi</taxon>
        <taxon>Dikarya</taxon>
        <taxon>Basidiomycota</taxon>
        <taxon>Pucciniomycotina</taxon>
        <taxon>Pucciniomycetes</taxon>
        <taxon>Pucciniales</taxon>
        <taxon>Melampsoraceae</taxon>
        <taxon>Melampsora</taxon>
    </lineage>
</organism>
<gene>
    <name evidence="2" type="ORF">MELLADRAFT_112500</name>
</gene>
<feature type="compositionally biased region" description="Basic and acidic residues" evidence="1">
    <location>
        <begin position="24"/>
        <end position="45"/>
    </location>
</feature>
<name>F4S6N9_MELLP</name>
<accession>F4S6N9</accession>
<sequence length="189" mass="21727">MPPKCRIPPRRPSGYDPASSLIKHHNEVSDSIREGYAKGKRRASEEPAIDELADRATPELGELESNENLNIVKIEVEEDSSSIAPTSGTLEYIFPVQVSPHNIDYWTLQNLIRRASMYNYLEFAGLDEDQIQLVIPILREKQVTNWDLFLFRDYINGARLEGWGIPYGICVRIVVHANLFYRHLLIRHP</sequence>
<evidence type="ECO:0000256" key="1">
    <source>
        <dbReference type="SAM" id="MobiDB-lite"/>
    </source>
</evidence>
<dbReference type="Proteomes" id="UP000001072">
    <property type="component" value="Unassembled WGS sequence"/>
</dbReference>
<dbReference type="VEuPathDB" id="FungiDB:MELLADRAFT_112500"/>
<dbReference type="EMBL" id="GL883155">
    <property type="protein sequence ID" value="EGF99726.1"/>
    <property type="molecule type" value="Genomic_DNA"/>
</dbReference>
<dbReference type="InParanoid" id="F4S6N9"/>
<evidence type="ECO:0000313" key="3">
    <source>
        <dbReference type="Proteomes" id="UP000001072"/>
    </source>
</evidence>
<dbReference type="KEGG" id="mlr:MELLADRAFT_112500"/>
<dbReference type="GeneID" id="18924705"/>
<keyword evidence="3" id="KW-1185">Reference proteome</keyword>
<protein>
    <submittedName>
        <fullName evidence="2">Uncharacterized protein</fullName>
    </submittedName>
</protein>
<dbReference type="AlphaFoldDB" id="F4S6N9"/>